<dbReference type="GO" id="GO:0004749">
    <property type="term" value="F:ribose phosphate diphosphokinase activity"/>
    <property type="evidence" value="ECO:0007669"/>
    <property type="project" value="TreeGrafter"/>
</dbReference>
<sequence>MMAKEKPPITVVGDVGGRIVIIVDDIIDDVKSFVAAAEILKERETYKIYVMATHGILSAEVPPSPV</sequence>
<dbReference type="GO" id="GO:0005737">
    <property type="term" value="C:cytoplasm"/>
    <property type="evidence" value="ECO:0007669"/>
    <property type="project" value="TreeGrafter"/>
</dbReference>
<dbReference type="GO" id="GO:0006015">
    <property type="term" value="P:5-phosphoribose 1-diphosphate biosynthetic process"/>
    <property type="evidence" value="ECO:0007669"/>
    <property type="project" value="TreeGrafter"/>
</dbReference>
<dbReference type="Gene3D" id="3.40.50.2020">
    <property type="match status" value="1"/>
</dbReference>
<dbReference type="Proteomes" id="UP001488838">
    <property type="component" value="Unassembled WGS sequence"/>
</dbReference>
<comment type="similarity">
    <text evidence="1">Belongs to the ribose-phosphate pyrophosphokinase family.</text>
</comment>
<evidence type="ECO:0000313" key="3">
    <source>
        <dbReference type="Proteomes" id="UP001488838"/>
    </source>
</evidence>
<dbReference type="GO" id="GO:0005524">
    <property type="term" value="F:ATP binding"/>
    <property type="evidence" value="ECO:0007669"/>
    <property type="project" value="TreeGrafter"/>
</dbReference>
<dbReference type="SUPFAM" id="SSF53271">
    <property type="entry name" value="PRTase-like"/>
    <property type="match status" value="1"/>
</dbReference>
<dbReference type="GO" id="GO:0002189">
    <property type="term" value="C:ribose phosphate diphosphokinase complex"/>
    <property type="evidence" value="ECO:0007669"/>
    <property type="project" value="TreeGrafter"/>
</dbReference>
<gene>
    <name evidence="2" type="ORF">U0070_007139</name>
</gene>
<reference evidence="2 3" key="1">
    <citation type="journal article" date="2023" name="bioRxiv">
        <title>Conserved and derived expression patterns and positive selection on dental genes reveal complex evolutionary context of ever-growing rodent molars.</title>
        <authorList>
            <person name="Calamari Z.T."/>
            <person name="Song A."/>
            <person name="Cohen E."/>
            <person name="Akter M."/>
            <person name="Roy R.D."/>
            <person name="Hallikas O."/>
            <person name="Christensen M.M."/>
            <person name="Li P."/>
            <person name="Marangoni P."/>
            <person name="Jernvall J."/>
            <person name="Klein O.D."/>
        </authorList>
    </citation>
    <scope>NUCLEOTIDE SEQUENCE [LARGE SCALE GENOMIC DNA]</scope>
    <source>
        <strain evidence="2">V071</strain>
    </source>
</reference>
<dbReference type="InterPro" id="IPR005946">
    <property type="entry name" value="Rib-P_diPkinase"/>
</dbReference>
<keyword evidence="3" id="KW-1185">Reference proteome</keyword>
<accession>A0AAW0JPD8</accession>
<dbReference type="Pfam" id="PF14572">
    <property type="entry name" value="Pribosyl_synth"/>
    <property type="match status" value="1"/>
</dbReference>
<evidence type="ECO:0000313" key="2">
    <source>
        <dbReference type="EMBL" id="KAK7828615.1"/>
    </source>
</evidence>
<dbReference type="PANTHER" id="PTHR10210">
    <property type="entry name" value="RIBOSE-PHOSPHATE DIPHOSPHOKINASE FAMILY MEMBER"/>
    <property type="match status" value="1"/>
</dbReference>
<evidence type="ECO:0000256" key="1">
    <source>
        <dbReference type="ARBA" id="ARBA00006478"/>
    </source>
</evidence>
<organism evidence="2 3">
    <name type="scientific">Myodes glareolus</name>
    <name type="common">Bank vole</name>
    <name type="synonym">Clethrionomys glareolus</name>
    <dbReference type="NCBI Taxonomy" id="447135"/>
    <lineage>
        <taxon>Eukaryota</taxon>
        <taxon>Metazoa</taxon>
        <taxon>Chordata</taxon>
        <taxon>Craniata</taxon>
        <taxon>Vertebrata</taxon>
        <taxon>Euteleostomi</taxon>
        <taxon>Mammalia</taxon>
        <taxon>Eutheria</taxon>
        <taxon>Euarchontoglires</taxon>
        <taxon>Glires</taxon>
        <taxon>Rodentia</taxon>
        <taxon>Myomorpha</taxon>
        <taxon>Muroidea</taxon>
        <taxon>Cricetidae</taxon>
        <taxon>Arvicolinae</taxon>
        <taxon>Myodes</taxon>
    </lineage>
</organism>
<evidence type="ECO:0008006" key="4">
    <source>
        <dbReference type="Google" id="ProtNLM"/>
    </source>
</evidence>
<dbReference type="InterPro" id="IPR029057">
    <property type="entry name" value="PRTase-like"/>
</dbReference>
<proteinExistence type="inferred from homology"/>
<comment type="caution">
    <text evidence="2">The sequence shown here is derived from an EMBL/GenBank/DDBJ whole genome shotgun (WGS) entry which is preliminary data.</text>
</comment>
<dbReference type="GO" id="GO:0006164">
    <property type="term" value="P:purine nucleotide biosynthetic process"/>
    <property type="evidence" value="ECO:0007669"/>
    <property type="project" value="TreeGrafter"/>
</dbReference>
<dbReference type="AlphaFoldDB" id="A0AAW0JPD8"/>
<dbReference type="EMBL" id="JBBHLL010000025">
    <property type="protein sequence ID" value="KAK7828615.1"/>
    <property type="molecule type" value="Genomic_DNA"/>
</dbReference>
<dbReference type="PANTHER" id="PTHR10210:SF28">
    <property type="entry name" value="PHOSPHORIBOSYL PYROPHOSPHATE SYNTHASE-ASSOCIATED PROTEIN 1"/>
    <property type="match status" value="1"/>
</dbReference>
<dbReference type="GO" id="GO:0000287">
    <property type="term" value="F:magnesium ion binding"/>
    <property type="evidence" value="ECO:0007669"/>
    <property type="project" value="InterPro"/>
</dbReference>
<protein>
    <recommendedName>
        <fullName evidence="4">Phosphoribosyl pyrophosphate synthetase</fullName>
    </recommendedName>
</protein>
<name>A0AAW0JPD8_MYOGA</name>